<dbReference type="SMART" id="SM00387">
    <property type="entry name" value="HATPase_c"/>
    <property type="match status" value="1"/>
</dbReference>
<dbReference type="Pfam" id="PF00512">
    <property type="entry name" value="HisKA"/>
    <property type="match status" value="1"/>
</dbReference>
<dbReference type="InterPro" id="IPR036890">
    <property type="entry name" value="HATPase_C_sf"/>
</dbReference>
<dbReference type="SUPFAM" id="SSF55874">
    <property type="entry name" value="ATPase domain of HSP90 chaperone/DNA topoisomerase II/histidine kinase"/>
    <property type="match status" value="1"/>
</dbReference>
<dbReference type="InterPro" id="IPR003594">
    <property type="entry name" value="HATPase_dom"/>
</dbReference>
<dbReference type="STRING" id="1436961.SAMN05421739_10656"/>
<dbReference type="EMBL" id="FOOT01000006">
    <property type="protein sequence ID" value="SFH12898.1"/>
    <property type="molecule type" value="Genomic_DNA"/>
</dbReference>
<dbReference type="SUPFAM" id="SSF47384">
    <property type="entry name" value="Homodimeric domain of signal transducing histidine kinase"/>
    <property type="match status" value="1"/>
</dbReference>
<dbReference type="PROSITE" id="PS50109">
    <property type="entry name" value="HIS_KIN"/>
    <property type="match status" value="1"/>
</dbReference>
<reference evidence="10" key="1">
    <citation type="submission" date="2016-10" db="EMBL/GenBank/DDBJ databases">
        <authorList>
            <person name="Varghese N."/>
            <person name="Submissions S."/>
        </authorList>
    </citation>
    <scope>NUCLEOTIDE SEQUENCE [LARGE SCALE GENOMIC DNA]</scope>
    <source>
        <strain evidence="10">LP51</strain>
    </source>
</reference>
<keyword evidence="4" id="KW-0808">Transferase</keyword>
<dbReference type="Proteomes" id="UP000198724">
    <property type="component" value="Unassembled WGS sequence"/>
</dbReference>
<dbReference type="PANTHER" id="PTHR43711">
    <property type="entry name" value="TWO-COMPONENT HISTIDINE KINASE"/>
    <property type="match status" value="1"/>
</dbReference>
<sequence length="443" mass="50581">MRLYFYQSAPEAYRPGFRQYYSPFNVKSLHLLSRIWLLIAVLVLVSDVLFNYSAYFKGAALYRVAYYSYAGAGLAVFLASWWLRKKRAGEEQQQVYRYLCLGYAFVFAITCLLMSVAVQGNPMNNMTMYLLGLALVATLFVFELKELLLLAILVEATFALGVTFLDLPTDRFIMNQTGSVFLVLFFFLISRLNYSFRLNHFIQLQQIEQKNAELQKLSKAKTNILGIVAHDLRGPYANVEMMAKMLQSKSMPAEQQQRFYEMILKSCQSAKNIITELLDMARLEQEEACVLEPTDLNSLLLDIEKEWSLKLKETRHFLVQRTDENIMADIDAEKFRRVLNNLISNAVKFTQEKGSIKLHLSKQDKKVLLNVSDDGIGIPEDIKPYLFEPFSKAGRKGVRGEQSVGLGLSITRKLVELQQGIIEVESQAERGTTFRITLPTALG</sequence>
<proteinExistence type="predicted"/>
<dbReference type="Gene3D" id="3.30.565.10">
    <property type="entry name" value="Histidine kinase-like ATPase, C-terminal domain"/>
    <property type="match status" value="1"/>
</dbReference>
<dbReference type="InterPro" id="IPR036097">
    <property type="entry name" value="HisK_dim/P_sf"/>
</dbReference>
<feature type="transmembrane region" description="Helical" evidence="7">
    <location>
        <begin position="126"/>
        <end position="142"/>
    </location>
</feature>
<dbReference type="EC" id="2.7.13.3" evidence="2"/>
<feature type="transmembrane region" description="Helical" evidence="7">
    <location>
        <begin position="35"/>
        <end position="54"/>
    </location>
</feature>
<keyword evidence="7" id="KW-1133">Transmembrane helix</keyword>
<dbReference type="SMART" id="SM00388">
    <property type="entry name" value="HisKA"/>
    <property type="match status" value="1"/>
</dbReference>
<keyword evidence="6" id="KW-0902">Two-component regulatory system</keyword>
<protein>
    <recommendedName>
        <fullName evidence="2">histidine kinase</fullName>
        <ecNumber evidence="2">2.7.13.3</ecNumber>
    </recommendedName>
</protein>
<keyword evidence="3" id="KW-0597">Phosphoprotein</keyword>
<feature type="transmembrane region" description="Helical" evidence="7">
    <location>
        <begin position="173"/>
        <end position="194"/>
    </location>
</feature>
<dbReference type="InterPro" id="IPR003661">
    <property type="entry name" value="HisK_dim/P_dom"/>
</dbReference>
<comment type="catalytic activity">
    <reaction evidence="1">
        <text>ATP + protein L-histidine = ADP + protein N-phospho-L-histidine.</text>
        <dbReference type="EC" id="2.7.13.3"/>
    </reaction>
</comment>
<keyword evidence="10" id="KW-1185">Reference proteome</keyword>
<dbReference type="InterPro" id="IPR004358">
    <property type="entry name" value="Sig_transdc_His_kin-like_C"/>
</dbReference>
<evidence type="ECO:0000256" key="6">
    <source>
        <dbReference type="ARBA" id="ARBA00023012"/>
    </source>
</evidence>
<accession>A0A1I2XHB7</accession>
<dbReference type="Pfam" id="PF02518">
    <property type="entry name" value="HATPase_c"/>
    <property type="match status" value="1"/>
</dbReference>
<feature type="domain" description="Histidine kinase" evidence="8">
    <location>
        <begin position="227"/>
        <end position="442"/>
    </location>
</feature>
<evidence type="ECO:0000259" key="8">
    <source>
        <dbReference type="PROSITE" id="PS50109"/>
    </source>
</evidence>
<name>A0A1I2XHB7_9BACT</name>
<feature type="transmembrane region" description="Helical" evidence="7">
    <location>
        <begin position="66"/>
        <end position="83"/>
    </location>
</feature>
<evidence type="ECO:0000256" key="5">
    <source>
        <dbReference type="ARBA" id="ARBA00022777"/>
    </source>
</evidence>
<dbReference type="AlphaFoldDB" id="A0A1I2XHB7"/>
<organism evidence="9 10">
    <name type="scientific">Pontibacter chinhatensis</name>
    <dbReference type="NCBI Taxonomy" id="1436961"/>
    <lineage>
        <taxon>Bacteria</taxon>
        <taxon>Pseudomonadati</taxon>
        <taxon>Bacteroidota</taxon>
        <taxon>Cytophagia</taxon>
        <taxon>Cytophagales</taxon>
        <taxon>Hymenobacteraceae</taxon>
        <taxon>Pontibacter</taxon>
    </lineage>
</organism>
<evidence type="ECO:0000256" key="4">
    <source>
        <dbReference type="ARBA" id="ARBA00022679"/>
    </source>
</evidence>
<dbReference type="CDD" id="cd00075">
    <property type="entry name" value="HATPase"/>
    <property type="match status" value="1"/>
</dbReference>
<evidence type="ECO:0000256" key="2">
    <source>
        <dbReference type="ARBA" id="ARBA00012438"/>
    </source>
</evidence>
<dbReference type="GO" id="GO:0000155">
    <property type="term" value="F:phosphorelay sensor kinase activity"/>
    <property type="evidence" value="ECO:0007669"/>
    <property type="project" value="InterPro"/>
</dbReference>
<gene>
    <name evidence="9" type="ORF">SAMN05421739_10656</name>
</gene>
<keyword evidence="5 9" id="KW-0418">Kinase</keyword>
<dbReference type="CDD" id="cd00082">
    <property type="entry name" value="HisKA"/>
    <property type="match status" value="1"/>
</dbReference>
<evidence type="ECO:0000256" key="1">
    <source>
        <dbReference type="ARBA" id="ARBA00000085"/>
    </source>
</evidence>
<dbReference type="RefSeq" id="WP_092103949.1">
    <property type="nucleotide sequence ID" value="NZ_FOOT01000006.1"/>
</dbReference>
<dbReference type="PRINTS" id="PR00344">
    <property type="entry name" value="BCTRLSENSOR"/>
</dbReference>
<dbReference type="PANTHER" id="PTHR43711:SF26">
    <property type="entry name" value="SENSOR HISTIDINE KINASE RCSC"/>
    <property type="match status" value="1"/>
</dbReference>
<dbReference type="FunFam" id="3.30.565.10:FF:000006">
    <property type="entry name" value="Sensor histidine kinase WalK"/>
    <property type="match status" value="1"/>
</dbReference>
<evidence type="ECO:0000256" key="3">
    <source>
        <dbReference type="ARBA" id="ARBA00022553"/>
    </source>
</evidence>
<dbReference type="InterPro" id="IPR050736">
    <property type="entry name" value="Sensor_HK_Regulatory"/>
</dbReference>
<evidence type="ECO:0000313" key="10">
    <source>
        <dbReference type="Proteomes" id="UP000198724"/>
    </source>
</evidence>
<dbReference type="Gene3D" id="1.10.287.130">
    <property type="match status" value="1"/>
</dbReference>
<keyword evidence="7" id="KW-0812">Transmembrane</keyword>
<dbReference type="OrthoDB" id="9757990at2"/>
<dbReference type="InterPro" id="IPR005467">
    <property type="entry name" value="His_kinase_dom"/>
</dbReference>
<evidence type="ECO:0000313" key="9">
    <source>
        <dbReference type="EMBL" id="SFH12898.1"/>
    </source>
</evidence>
<feature type="transmembrane region" description="Helical" evidence="7">
    <location>
        <begin position="147"/>
        <end position="167"/>
    </location>
</feature>
<keyword evidence="7" id="KW-0472">Membrane</keyword>
<feature type="transmembrane region" description="Helical" evidence="7">
    <location>
        <begin position="95"/>
        <end position="120"/>
    </location>
</feature>
<evidence type="ECO:0000256" key="7">
    <source>
        <dbReference type="SAM" id="Phobius"/>
    </source>
</evidence>